<dbReference type="InterPro" id="IPR004705">
    <property type="entry name" value="Cation/H_exchanger_CPA1_bac"/>
</dbReference>
<feature type="transmembrane region" description="Helical" evidence="10">
    <location>
        <begin position="83"/>
        <end position="103"/>
    </location>
</feature>
<feature type="transmembrane region" description="Helical" evidence="10">
    <location>
        <begin position="262"/>
        <end position="282"/>
    </location>
</feature>
<dbReference type="GO" id="GO:0005886">
    <property type="term" value="C:plasma membrane"/>
    <property type="evidence" value="ECO:0007669"/>
    <property type="project" value="UniProtKB-SubCell"/>
</dbReference>
<dbReference type="Pfam" id="PF00999">
    <property type="entry name" value="Na_H_Exchanger"/>
    <property type="match status" value="1"/>
</dbReference>
<keyword evidence="13" id="KW-1185">Reference proteome</keyword>
<keyword evidence="3 10" id="KW-1003">Cell membrane</keyword>
<dbReference type="PANTHER" id="PTHR10110:SF86">
    <property type="entry name" value="SODIUM_HYDROGEN EXCHANGER 7"/>
    <property type="match status" value="1"/>
</dbReference>
<name>A0A5A7NRL4_9MICC</name>
<feature type="domain" description="Cation/H+ exchanger transmembrane" evidence="11">
    <location>
        <begin position="15"/>
        <end position="399"/>
    </location>
</feature>
<dbReference type="EMBL" id="BKDJ01000008">
    <property type="protein sequence ID" value="GER23359.1"/>
    <property type="molecule type" value="Genomic_DNA"/>
</dbReference>
<dbReference type="GO" id="GO:0098719">
    <property type="term" value="P:sodium ion import across plasma membrane"/>
    <property type="evidence" value="ECO:0007669"/>
    <property type="project" value="TreeGrafter"/>
</dbReference>
<dbReference type="Proteomes" id="UP000325307">
    <property type="component" value="Unassembled WGS sequence"/>
</dbReference>
<keyword evidence="6 10" id="KW-0915">Sodium</keyword>
<reference evidence="12 13" key="1">
    <citation type="submission" date="2019-09" db="EMBL/GenBank/DDBJ databases">
        <title>Arthrobacter zafarii sp. nov., a moderately thermotolerant and halotolerant actinobacterium isolated from Cholistan desert soil of Pakistan.</title>
        <authorList>
            <person name="Amin A."/>
            <person name="Ahmed I."/>
            <person name="Khalid N."/>
            <person name="Schumann P."/>
            <person name="Busse H.J."/>
            <person name="Khan I.U."/>
            <person name="Li S."/>
            <person name="Li W.J."/>
        </authorList>
    </citation>
    <scope>NUCLEOTIDE SEQUENCE [LARGE SCALE GENOMIC DNA]</scope>
    <source>
        <strain evidence="12 13">NCCP-1664</strain>
    </source>
</reference>
<feature type="transmembrane region" description="Helical" evidence="10">
    <location>
        <begin position="182"/>
        <end position="203"/>
    </location>
</feature>
<gene>
    <name evidence="12" type="ORF">NCCP1664_18550</name>
</gene>
<feature type="transmembrane region" description="Helical" evidence="10">
    <location>
        <begin position="150"/>
        <end position="170"/>
    </location>
</feature>
<keyword evidence="10" id="KW-0050">Antiport</keyword>
<feature type="transmembrane region" description="Helical" evidence="10">
    <location>
        <begin position="374"/>
        <end position="397"/>
    </location>
</feature>
<evidence type="ECO:0000259" key="11">
    <source>
        <dbReference type="Pfam" id="PF00999"/>
    </source>
</evidence>
<proteinExistence type="inferred from homology"/>
<evidence type="ECO:0000256" key="8">
    <source>
        <dbReference type="ARBA" id="ARBA00023136"/>
    </source>
</evidence>
<keyword evidence="5 10" id="KW-1133">Transmembrane helix</keyword>
<comment type="subcellular location">
    <subcellularLocation>
        <location evidence="1 10">Cell membrane</location>
        <topology evidence="1 10">Multi-pass membrane protein</topology>
    </subcellularLocation>
</comment>
<evidence type="ECO:0000256" key="9">
    <source>
        <dbReference type="ARBA" id="ARBA00023201"/>
    </source>
</evidence>
<protein>
    <submittedName>
        <fullName evidence="12">Na+/H+ antiporter</fullName>
    </submittedName>
</protein>
<dbReference type="OrthoDB" id="57886at2"/>
<comment type="function">
    <text evidence="10">Na(+)/H(+) antiporter that extrudes sodium in exchange for external protons.</text>
</comment>
<dbReference type="AlphaFoldDB" id="A0A5A7NRL4"/>
<dbReference type="GO" id="GO:0051453">
    <property type="term" value="P:regulation of intracellular pH"/>
    <property type="evidence" value="ECO:0007669"/>
    <property type="project" value="TreeGrafter"/>
</dbReference>
<comment type="caution">
    <text evidence="10">Lacks conserved residue(s) required for the propagation of feature annotation.</text>
</comment>
<evidence type="ECO:0000256" key="10">
    <source>
        <dbReference type="RuleBase" id="RU366002"/>
    </source>
</evidence>
<evidence type="ECO:0000313" key="13">
    <source>
        <dbReference type="Proteomes" id="UP000325307"/>
    </source>
</evidence>
<dbReference type="GO" id="GO:0015386">
    <property type="term" value="F:potassium:proton antiporter activity"/>
    <property type="evidence" value="ECO:0007669"/>
    <property type="project" value="TreeGrafter"/>
</dbReference>
<keyword evidence="4 10" id="KW-0812">Transmembrane</keyword>
<evidence type="ECO:0000256" key="4">
    <source>
        <dbReference type="ARBA" id="ARBA00022692"/>
    </source>
</evidence>
<feature type="transmembrane region" description="Helical" evidence="10">
    <location>
        <begin position="339"/>
        <end position="359"/>
    </location>
</feature>
<dbReference type="Gene3D" id="6.10.140.1330">
    <property type="match status" value="1"/>
</dbReference>
<dbReference type="PANTHER" id="PTHR10110">
    <property type="entry name" value="SODIUM/HYDROGEN EXCHANGER"/>
    <property type="match status" value="1"/>
</dbReference>
<accession>A0A5A7NRL4</accession>
<evidence type="ECO:0000256" key="5">
    <source>
        <dbReference type="ARBA" id="ARBA00022989"/>
    </source>
</evidence>
<dbReference type="NCBIfam" id="TIGR00831">
    <property type="entry name" value="a_cpa1"/>
    <property type="match status" value="1"/>
</dbReference>
<organism evidence="12 13">
    <name type="scientific">Zafaria cholistanensis</name>
    <dbReference type="NCBI Taxonomy" id="1682741"/>
    <lineage>
        <taxon>Bacteria</taxon>
        <taxon>Bacillati</taxon>
        <taxon>Actinomycetota</taxon>
        <taxon>Actinomycetes</taxon>
        <taxon>Micrococcales</taxon>
        <taxon>Micrococcaceae</taxon>
        <taxon>Zafaria</taxon>
    </lineage>
</organism>
<feature type="transmembrane region" description="Helical" evidence="10">
    <location>
        <begin position="27"/>
        <end position="45"/>
    </location>
</feature>
<evidence type="ECO:0000256" key="2">
    <source>
        <dbReference type="ARBA" id="ARBA00022448"/>
    </source>
</evidence>
<evidence type="ECO:0000256" key="3">
    <source>
        <dbReference type="ARBA" id="ARBA00022475"/>
    </source>
</evidence>
<evidence type="ECO:0000256" key="1">
    <source>
        <dbReference type="ARBA" id="ARBA00004651"/>
    </source>
</evidence>
<keyword evidence="9 10" id="KW-0739">Sodium transport</keyword>
<keyword evidence="7 10" id="KW-0406">Ion transport</keyword>
<sequence>MEFLILLVSLLFGTVLVVGLGERIRLPYPVLMLIFSALLGLLPFIPDVHIGPELILPLFLPPLLFAAAQRSSWSVFRLRWRSLVLLAVLLVVATTAAVAGLTWLLVPGIGLSAAIALGAIAAPPDPVAVEAIAGKVNMRRRLVTVLQTEGLFNDAMAIVIFQAAVAAAVSGGEVGWTLIPKFLLGAAGAVVLGLAMAWLIGTLNRFVPNLVARSAATLVAPYAVYLLAEEVHFSGVVAVVVTALELGRRARPQDSEERLTRTAFWDVVELLTTGVAFGLVGIEMRHVFQDEGPNLITFVPAVAAICAAVVLVRFLWMYGIYRFGGAEKRINTPGSPKEVLVLTWCGMRGLATLALALALPHQTDAGEPFPGRNFILATACAVLLVTLVLPGLTLPALMKALRMPRDDAAEERRERDLARRAERVALEAVRRSQAAAQLPPERRATLAKRMSSLHTILEHDFEEDGENADKMHSLRQILEVMDEVQREALDAARKEMLLARKQPGADPELVDRVLRRLDLRTVTLDRRGH</sequence>
<feature type="transmembrane region" description="Helical" evidence="10">
    <location>
        <begin position="294"/>
        <end position="318"/>
    </location>
</feature>
<evidence type="ECO:0000256" key="6">
    <source>
        <dbReference type="ARBA" id="ARBA00023053"/>
    </source>
</evidence>
<dbReference type="InterPro" id="IPR018422">
    <property type="entry name" value="Cation/H_exchanger_CPA1"/>
</dbReference>
<keyword evidence="8 10" id="KW-0472">Membrane</keyword>
<dbReference type="RefSeq" id="WP_149956945.1">
    <property type="nucleotide sequence ID" value="NZ_BKDJ01000008.1"/>
</dbReference>
<comment type="similarity">
    <text evidence="10">Belongs to the monovalent cation:proton antiporter 1 (CPA1) transporter (TC 2.A.36) family.</text>
</comment>
<evidence type="ECO:0000256" key="7">
    <source>
        <dbReference type="ARBA" id="ARBA00023065"/>
    </source>
</evidence>
<keyword evidence="2 10" id="KW-0813">Transport</keyword>
<comment type="caution">
    <text evidence="12">The sequence shown here is derived from an EMBL/GenBank/DDBJ whole genome shotgun (WGS) entry which is preliminary data.</text>
</comment>
<dbReference type="GO" id="GO:0015385">
    <property type="term" value="F:sodium:proton antiporter activity"/>
    <property type="evidence" value="ECO:0007669"/>
    <property type="project" value="InterPro"/>
</dbReference>
<evidence type="ECO:0000313" key="12">
    <source>
        <dbReference type="EMBL" id="GER23359.1"/>
    </source>
</evidence>
<dbReference type="InterPro" id="IPR006153">
    <property type="entry name" value="Cation/H_exchanger_TM"/>
</dbReference>